<evidence type="ECO:0000313" key="5">
    <source>
        <dbReference type="Proteomes" id="UP000243579"/>
    </source>
</evidence>
<comment type="caution">
    <text evidence="4">The sequence shown here is derived from an EMBL/GenBank/DDBJ whole genome shotgun (WGS) entry which is preliminary data.</text>
</comment>
<feature type="transmembrane region" description="Helical" evidence="2">
    <location>
        <begin position="93"/>
        <end position="114"/>
    </location>
</feature>
<proteinExistence type="predicted"/>
<evidence type="ECO:0000256" key="1">
    <source>
        <dbReference type="SAM" id="MobiDB-lite"/>
    </source>
</evidence>
<dbReference type="OrthoDB" id="79311at2759"/>
<reference evidence="4 5" key="1">
    <citation type="journal article" date="2014" name="Genome Biol. Evol.">
        <title>The secreted proteins of Achlya hypogyna and Thraustotheca clavata identify the ancestral oomycete secretome and reveal gene acquisitions by horizontal gene transfer.</title>
        <authorList>
            <person name="Misner I."/>
            <person name="Blouin N."/>
            <person name="Leonard G."/>
            <person name="Richards T.A."/>
            <person name="Lane C.E."/>
        </authorList>
    </citation>
    <scope>NUCLEOTIDE SEQUENCE [LARGE SCALE GENOMIC DNA]</scope>
    <source>
        <strain evidence="4 5">ATCC 48635</strain>
    </source>
</reference>
<feature type="region of interest" description="Disordered" evidence="1">
    <location>
        <begin position="207"/>
        <end position="230"/>
    </location>
</feature>
<keyword evidence="5" id="KW-1185">Reference proteome</keyword>
<keyword evidence="3" id="KW-0732">Signal</keyword>
<keyword evidence="2" id="KW-1133">Transmembrane helix</keyword>
<evidence type="ECO:0000256" key="3">
    <source>
        <dbReference type="SAM" id="SignalP"/>
    </source>
</evidence>
<keyword evidence="2" id="KW-0812">Transmembrane</keyword>
<organism evidence="4 5">
    <name type="scientific">Achlya hypogyna</name>
    <name type="common">Oomycete</name>
    <name type="synonym">Protoachlya hypogyna</name>
    <dbReference type="NCBI Taxonomy" id="1202772"/>
    <lineage>
        <taxon>Eukaryota</taxon>
        <taxon>Sar</taxon>
        <taxon>Stramenopiles</taxon>
        <taxon>Oomycota</taxon>
        <taxon>Saprolegniomycetes</taxon>
        <taxon>Saprolegniales</taxon>
        <taxon>Achlyaceae</taxon>
        <taxon>Achlya</taxon>
    </lineage>
</organism>
<protein>
    <recommendedName>
        <fullName evidence="6">Secreted protein</fullName>
    </recommendedName>
</protein>
<evidence type="ECO:0000313" key="4">
    <source>
        <dbReference type="EMBL" id="OQR80872.1"/>
    </source>
</evidence>
<feature type="signal peptide" evidence="3">
    <location>
        <begin position="1"/>
        <end position="17"/>
    </location>
</feature>
<dbReference type="AlphaFoldDB" id="A0A1V9Y571"/>
<sequence length="255" mass="27261">MLLLFIVAVVMATATAGGPCDSVCSTNSSNATCAACVPCAVATDRSNGSWTCIPLLPGECVAQATVRIVCPPSVGAAPVAGEVESTAPALPPIALFFIVAGSLGTFVGLVTLYYRRKHYPTMQPSPPPKEPAYIRRDASFDEHKAEPVALDMAATPKYIPTFSILQDEQEEVGPWVNAPPGRSQTGWSSVDTISSINNDPWLFLRTERNSEVHLPPRTTDTGSERTPSTNLANSYVDRMVSPLAAKSRSKDSFYI</sequence>
<evidence type="ECO:0000256" key="2">
    <source>
        <dbReference type="SAM" id="Phobius"/>
    </source>
</evidence>
<evidence type="ECO:0008006" key="6">
    <source>
        <dbReference type="Google" id="ProtNLM"/>
    </source>
</evidence>
<feature type="chain" id="PRO_5012190246" description="Secreted protein" evidence="3">
    <location>
        <begin position="18"/>
        <end position="255"/>
    </location>
</feature>
<dbReference type="Proteomes" id="UP000243579">
    <property type="component" value="Unassembled WGS sequence"/>
</dbReference>
<dbReference type="EMBL" id="JNBR01002865">
    <property type="protein sequence ID" value="OQR80872.1"/>
    <property type="molecule type" value="Genomic_DNA"/>
</dbReference>
<keyword evidence="2" id="KW-0472">Membrane</keyword>
<accession>A0A1V9Y571</accession>
<gene>
    <name evidence="4" type="ORF">ACHHYP_17108</name>
</gene>
<feature type="compositionally biased region" description="Polar residues" evidence="1">
    <location>
        <begin position="218"/>
        <end position="230"/>
    </location>
</feature>
<name>A0A1V9Y571_ACHHY</name>